<accession>A0A8D0HNX9</accession>
<evidence type="ECO:0000313" key="2">
    <source>
        <dbReference type="Proteomes" id="UP000694392"/>
    </source>
</evidence>
<keyword evidence="2" id="KW-1185">Reference proteome</keyword>
<sequence>MAQMPPPEVCVMPATCGHLVRVHGGGCPWCGTAHGSPVHVPGPPQLCLFSLPSHFPCVGIAFWRF</sequence>
<evidence type="ECO:0000313" key="1">
    <source>
        <dbReference type="Ensembl" id="ENSSPUP00000021870.1"/>
    </source>
</evidence>
<name>A0A8D0HNX9_SPHPU</name>
<dbReference type="AlphaFoldDB" id="A0A8D0HNX9"/>
<organism evidence="1 2">
    <name type="scientific">Sphenodon punctatus</name>
    <name type="common">Tuatara</name>
    <name type="synonym">Hatteria punctata</name>
    <dbReference type="NCBI Taxonomy" id="8508"/>
    <lineage>
        <taxon>Eukaryota</taxon>
        <taxon>Metazoa</taxon>
        <taxon>Chordata</taxon>
        <taxon>Craniata</taxon>
        <taxon>Vertebrata</taxon>
        <taxon>Euteleostomi</taxon>
        <taxon>Lepidosauria</taxon>
        <taxon>Sphenodontia</taxon>
        <taxon>Sphenodontidae</taxon>
        <taxon>Sphenodon</taxon>
    </lineage>
</organism>
<reference evidence="1" key="1">
    <citation type="submission" date="2025-08" db="UniProtKB">
        <authorList>
            <consortium name="Ensembl"/>
        </authorList>
    </citation>
    <scope>IDENTIFICATION</scope>
</reference>
<dbReference type="Ensembl" id="ENSSPUT00000023300.1">
    <property type="protein sequence ID" value="ENSSPUP00000021870.1"/>
    <property type="gene ID" value="ENSSPUG00000016778.1"/>
</dbReference>
<proteinExistence type="predicted"/>
<reference evidence="1" key="2">
    <citation type="submission" date="2025-09" db="UniProtKB">
        <authorList>
            <consortium name="Ensembl"/>
        </authorList>
    </citation>
    <scope>IDENTIFICATION</scope>
</reference>
<dbReference type="Proteomes" id="UP000694392">
    <property type="component" value="Unplaced"/>
</dbReference>
<protein>
    <submittedName>
        <fullName evidence="1">Uncharacterized protein</fullName>
    </submittedName>
</protein>